<evidence type="ECO:0000313" key="2">
    <source>
        <dbReference type="Proteomes" id="UP000032266"/>
    </source>
</evidence>
<dbReference type="EMBL" id="CP007142">
    <property type="protein sequence ID" value="AJQ97478.1"/>
    <property type="molecule type" value="Genomic_DNA"/>
</dbReference>
<dbReference type="Proteomes" id="UP000032266">
    <property type="component" value="Chromosome"/>
</dbReference>
<dbReference type="AlphaFoldDB" id="A0A0C5VVX9"/>
<keyword evidence="2" id="KW-1185">Reference proteome</keyword>
<evidence type="ECO:0000313" key="1">
    <source>
        <dbReference type="EMBL" id="AJQ97478.1"/>
    </source>
</evidence>
<sequence>MSSIQLSDAQTTQLLTRHCLSVRDQYGQIHHLSDLRAFGLAHTQREACTQVSEILAFMQAQLGLYDHPSFNGMDETALIGQTLMMSVCRALLALPER</sequence>
<proteinExistence type="predicted"/>
<dbReference type="KEGG" id="gsn:YC6258_05448"/>
<protein>
    <submittedName>
        <fullName evidence="1">Uncharacterized protein</fullName>
    </submittedName>
</protein>
<organism evidence="1 2">
    <name type="scientific">Gynuella sunshinyii YC6258</name>
    <dbReference type="NCBI Taxonomy" id="1445510"/>
    <lineage>
        <taxon>Bacteria</taxon>
        <taxon>Pseudomonadati</taxon>
        <taxon>Pseudomonadota</taxon>
        <taxon>Gammaproteobacteria</taxon>
        <taxon>Oceanospirillales</taxon>
        <taxon>Saccharospirillaceae</taxon>
        <taxon>Gynuella</taxon>
    </lineage>
</organism>
<accession>A0A0C5VVX9</accession>
<reference evidence="1 2" key="1">
    <citation type="submission" date="2014-01" db="EMBL/GenBank/DDBJ databases">
        <title>Full genme sequencing of cellulolytic bacterium Gynuella sunshinyii YC6258T gen. nov., sp. nov.</title>
        <authorList>
            <person name="Khan H."/>
            <person name="Chung E.J."/>
            <person name="Chung Y.R."/>
        </authorList>
    </citation>
    <scope>NUCLEOTIDE SEQUENCE [LARGE SCALE GENOMIC DNA]</scope>
    <source>
        <strain evidence="1 2">YC6258</strain>
    </source>
</reference>
<dbReference type="RefSeq" id="WP_044619207.1">
    <property type="nucleotide sequence ID" value="NZ_CP007142.1"/>
</dbReference>
<name>A0A0C5VVX9_9GAMM</name>
<dbReference type="HOGENOM" id="CLU_2342815_0_0_6"/>
<gene>
    <name evidence="1" type="ORF">YC6258_05448</name>
</gene>